<dbReference type="PANTHER" id="PTHR45764">
    <property type="entry name" value="BZIP TRANSCRIPTION FACTOR 44"/>
    <property type="match status" value="1"/>
</dbReference>
<dbReference type="SMART" id="SM00338">
    <property type="entry name" value="BRLZ"/>
    <property type="match status" value="1"/>
</dbReference>
<keyword evidence="8" id="KW-1185">Reference proteome</keyword>
<sequence length="151" mass="16674">MASSPGTSSGSSALLPVVSGTAAADQKKLKRMLSNRESARRSRVRKKKHLDDLGAQARQLRQENSRILTALNLATKRYLAVEAENSVLRTQMMELSSRLQSLDDILHLLNGGFSSSHGHQFSDGFCSPWNSTYMNQPTMASADLLQYYEIA</sequence>
<reference evidence="9" key="2">
    <citation type="submission" date="2025-08" db="UniProtKB">
        <authorList>
            <consortium name="RefSeq"/>
        </authorList>
    </citation>
    <scope>IDENTIFICATION</scope>
    <source>
        <tissue evidence="9">Young leaves</tissue>
    </source>
</reference>
<dbReference type="InterPro" id="IPR046347">
    <property type="entry name" value="bZIP_sf"/>
</dbReference>
<protein>
    <submittedName>
        <fullName evidence="9">BZIP transcription factor 11-like</fullName>
    </submittedName>
</protein>
<keyword evidence="4" id="KW-0804">Transcription</keyword>
<dbReference type="Pfam" id="PF00170">
    <property type="entry name" value="bZIP_1"/>
    <property type="match status" value="1"/>
</dbReference>
<dbReference type="Proteomes" id="UP000228380">
    <property type="component" value="Chromosome 11"/>
</dbReference>
<keyword evidence="3" id="KW-0238">DNA-binding</keyword>
<evidence type="ECO:0000313" key="9">
    <source>
        <dbReference type="RefSeq" id="XP_026661315.2"/>
    </source>
</evidence>
<keyword evidence="2" id="KW-0805">Transcription regulation</keyword>
<evidence type="ECO:0000256" key="5">
    <source>
        <dbReference type="ARBA" id="ARBA00023242"/>
    </source>
</evidence>
<dbReference type="GO" id="GO:0046982">
    <property type="term" value="F:protein heterodimerization activity"/>
    <property type="evidence" value="ECO:0007669"/>
    <property type="project" value="UniProtKB-ARBA"/>
</dbReference>
<evidence type="ECO:0000256" key="3">
    <source>
        <dbReference type="ARBA" id="ARBA00023125"/>
    </source>
</evidence>
<dbReference type="GO" id="GO:0000976">
    <property type="term" value="F:transcription cis-regulatory region binding"/>
    <property type="evidence" value="ECO:0007669"/>
    <property type="project" value="TreeGrafter"/>
</dbReference>
<comment type="subcellular location">
    <subcellularLocation>
        <location evidence="1">Nucleus</location>
    </subcellularLocation>
</comment>
<dbReference type="CDD" id="cd14702">
    <property type="entry name" value="bZIP_plant_GBF1"/>
    <property type="match status" value="1"/>
</dbReference>
<gene>
    <name evidence="9" type="primary">LOC103709304</name>
</gene>
<evidence type="ECO:0000256" key="6">
    <source>
        <dbReference type="SAM" id="MobiDB-lite"/>
    </source>
</evidence>
<dbReference type="Gene3D" id="1.20.5.170">
    <property type="match status" value="1"/>
</dbReference>
<dbReference type="PROSITE" id="PS00036">
    <property type="entry name" value="BZIP_BASIC"/>
    <property type="match status" value="1"/>
</dbReference>
<name>A0A8B8J619_PHODC</name>
<evidence type="ECO:0000259" key="7">
    <source>
        <dbReference type="PROSITE" id="PS50217"/>
    </source>
</evidence>
<dbReference type="KEGG" id="pda:103709304"/>
<dbReference type="PANTHER" id="PTHR45764:SF76">
    <property type="entry name" value="OS02G0132500 PROTEIN"/>
    <property type="match status" value="1"/>
</dbReference>
<dbReference type="FunFam" id="1.20.5.170:FF:000020">
    <property type="entry name" value="BZIP transcription factor"/>
    <property type="match status" value="1"/>
</dbReference>
<dbReference type="GO" id="GO:0045893">
    <property type="term" value="P:positive regulation of DNA-templated transcription"/>
    <property type="evidence" value="ECO:0007669"/>
    <property type="project" value="TreeGrafter"/>
</dbReference>
<dbReference type="OrthoDB" id="551672at2759"/>
<evidence type="ECO:0000256" key="2">
    <source>
        <dbReference type="ARBA" id="ARBA00023015"/>
    </source>
</evidence>
<proteinExistence type="predicted"/>
<dbReference type="RefSeq" id="XP_026661315.2">
    <property type="nucleotide sequence ID" value="XM_026805514.2"/>
</dbReference>
<evidence type="ECO:0000313" key="8">
    <source>
        <dbReference type="Proteomes" id="UP000228380"/>
    </source>
</evidence>
<dbReference type="AlphaFoldDB" id="A0A8B8J619"/>
<keyword evidence="5" id="KW-0539">Nucleus</keyword>
<evidence type="ECO:0000256" key="4">
    <source>
        <dbReference type="ARBA" id="ARBA00023163"/>
    </source>
</evidence>
<feature type="region of interest" description="Disordered" evidence="6">
    <location>
        <begin position="1"/>
        <end position="53"/>
    </location>
</feature>
<dbReference type="PROSITE" id="PS50217">
    <property type="entry name" value="BZIP"/>
    <property type="match status" value="1"/>
</dbReference>
<accession>A0A8B8J619</accession>
<dbReference type="InterPro" id="IPR045314">
    <property type="entry name" value="bZIP_plant_GBF1"/>
</dbReference>
<dbReference type="GO" id="GO:0005634">
    <property type="term" value="C:nucleus"/>
    <property type="evidence" value="ECO:0007669"/>
    <property type="project" value="UniProtKB-SubCell"/>
</dbReference>
<feature type="compositionally biased region" description="Low complexity" evidence="6">
    <location>
        <begin position="1"/>
        <end position="16"/>
    </location>
</feature>
<organism evidence="8 9">
    <name type="scientific">Phoenix dactylifera</name>
    <name type="common">Date palm</name>
    <dbReference type="NCBI Taxonomy" id="42345"/>
    <lineage>
        <taxon>Eukaryota</taxon>
        <taxon>Viridiplantae</taxon>
        <taxon>Streptophyta</taxon>
        <taxon>Embryophyta</taxon>
        <taxon>Tracheophyta</taxon>
        <taxon>Spermatophyta</taxon>
        <taxon>Magnoliopsida</taxon>
        <taxon>Liliopsida</taxon>
        <taxon>Arecaceae</taxon>
        <taxon>Coryphoideae</taxon>
        <taxon>Phoeniceae</taxon>
        <taxon>Phoenix</taxon>
    </lineage>
</organism>
<dbReference type="SUPFAM" id="SSF57959">
    <property type="entry name" value="Leucine zipper domain"/>
    <property type="match status" value="1"/>
</dbReference>
<dbReference type="GeneID" id="103709304"/>
<dbReference type="InterPro" id="IPR004827">
    <property type="entry name" value="bZIP"/>
</dbReference>
<dbReference type="GO" id="GO:0003700">
    <property type="term" value="F:DNA-binding transcription factor activity"/>
    <property type="evidence" value="ECO:0007669"/>
    <property type="project" value="InterPro"/>
</dbReference>
<reference evidence="8" key="1">
    <citation type="journal article" date="2019" name="Nat. Commun.">
        <title>Genome-wide association mapping of date palm fruit traits.</title>
        <authorList>
            <person name="Hazzouri K.M."/>
            <person name="Gros-Balthazard M."/>
            <person name="Flowers J.M."/>
            <person name="Copetti D."/>
            <person name="Lemansour A."/>
            <person name="Lebrun M."/>
            <person name="Masmoudi K."/>
            <person name="Ferrand S."/>
            <person name="Dhar M.I."/>
            <person name="Fresquez Z.A."/>
            <person name="Rosas U."/>
            <person name="Zhang J."/>
            <person name="Talag J."/>
            <person name="Lee S."/>
            <person name="Kudrna D."/>
            <person name="Powell R.F."/>
            <person name="Leitch I.J."/>
            <person name="Krueger R.R."/>
            <person name="Wing R.A."/>
            <person name="Amiri K.M.A."/>
            <person name="Purugganan M.D."/>
        </authorList>
    </citation>
    <scope>NUCLEOTIDE SEQUENCE [LARGE SCALE GENOMIC DNA]</scope>
    <source>
        <strain evidence="8">cv. Khalas</strain>
    </source>
</reference>
<feature type="domain" description="BZIP" evidence="7">
    <location>
        <begin position="25"/>
        <end position="88"/>
    </location>
</feature>
<evidence type="ECO:0000256" key="1">
    <source>
        <dbReference type="ARBA" id="ARBA00004123"/>
    </source>
</evidence>